<dbReference type="InterPro" id="IPR003836">
    <property type="entry name" value="Glucokinase"/>
</dbReference>
<dbReference type="RefSeq" id="WP_249699087.1">
    <property type="nucleotide sequence ID" value="NZ_JAMFLX010000009.1"/>
</dbReference>
<evidence type="ECO:0000313" key="4">
    <source>
        <dbReference type="EMBL" id="MCL6269960.1"/>
    </source>
</evidence>
<organism evidence="4 5">
    <name type="scientific">Parendozoicomonas callyspongiae</name>
    <dbReference type="NCBI Taxonomy" id="2942213"/>
    <lineage>
        <taxon>Bacteria</taxon>
        <taxon>Pseudomonadati</taxon>
        <taxon>Pseudomonadota</taxon>
        <taxon>Gammaproteobacteria</taxon>
        <taxon>Oceanospirillales</taxon>
        <taxon>Endozoicomonadaceae</taxon>
        <taxon>Parendozoicomonas</taxon>
    </lineage>
</organism>
<evidence type="ECO:0000256" key="3">
    <source>
        <dbReference type="RuleBase" id="RU004046"/>
    </source>
</evidence>
<evidence type="ECO:0000313" key="5">
    <source>
        <dbReference type="Proteomes" id="UP001203338"/>
    </source>
</evidence>
<accession>A0ABT0PF05</accession>
<dbReference type="Gene3D" id="3.40.367.20">
    <property type="match status" value="1"/>
</dbReference>
<dbReference type="GO" id="GO:0004340">
    <property type="term" value="F:glucokinase activity"/>
    <property type="evidence" value="ECO:0007669"/>
    <property type="project" value="UniProtKB-EC"/>
</dbReference>
<evidence type="ECO:0000256" key="1">
    <source>
        <dbReference type="ARBA" id="ARBA00022679"/>
    </source>
</evidence>
<evidence type="ECO:0000256" key="2">
    <source>
        <dbReference type="ARBA" id="ARBA00022777"/>
    </source>
</evidence>
<dbReference type="SUPFAM" id="SSF53067">
    <property type="entry name" value="Actin-like ATPase domain"/>
    <property type="match status" value="1"/>
</dbReference>
<protein>
    <submittedName>
        <fullName evidence="4">Glucokinase</fullName>
        <ecNumber evidence="4">2.7.1.2</ecNumber>
    </submittedName>
</protein>
<comment type="similarity">
    <text evidence="3">Belongs to the bacterial glucokinase family.</text>
</comment>
<proteinExistence type="inferred from homology"/>
<dbReference type="InterPro" id="IPR050201">
    <property type="entry name" value="Bacterial_glucokinase"/>
</dbReference>
<comment type="caution">
    <text evidence="4">The sequence shown here is derived from an EMBL/GenBank/DDBJ whole genome shotgun (WGS) entry which is preliminary data.</text>
</comment>
<dbReference type="EMBL" id="JAMFLX010000009">
    <property type="protein sequence ID" value="MCL6269960.1"/>
    <property type="molecule type" value="Genomic_DNA"/>
</dbReference>
<keyword evidence="2" id="KW-0418">Kinase</keyword>
<dbReference type="CDD" id="cd24008">
    <property type="entry name" value="ASKHA_NBD_GLK"/>
    <property type="match status" value="1"/>
</dbReference>
<sequence length="317" mass="34091">MSQKEHLSLIGDIGGTNARFALVSSGTLDIKNIQTLPCADFAGPEQAIRAYLSDFADGCQPERALLAFACPVHNDFVNVTNNHWAFSQAELKNSLELQELRLVNDFYVQAMAMPYLKADEKLILREGTANQTAPRVVMGPGTGLGMATLVPNGERWQTLPGEGGHTNLPVRNDLEGQIASYLRNKFGIATCEHVLCGPGLENLFEAYSAIHEWGLQLKAPEITSGAHFGDEKCLTVINHFLDWMGCVAGNAALVTGSLGGVYLAGGVLPRMKELLQSSTFLDAFNDKGCMRSFTSNIPVTLNLHSQSGLLGAAAALL</sequence>
<dbReference type="Gene3D" id="3.30.420.40">
    <property type="match status" value="1"/>
</dbReference>
<dbReference type="PANTHER" id="PTHR47690:SF1">
    <property type="entry name" value="GLUCOKINASE"/>
    <property type="match status" value="1"/>
</dbReference>
<reference evidence="4 5" key="1">
    <citation type="submission" date="2022-05" db="EMBL/GenBank/DDBJ databases">
        <authorList>
            <person name="Park J.-S."/>
        </authorList>
    </citation>
    <scope>NUCLEOTIDE SEQUENCE [LARGE SCALE GENOMIC DNA]</scope>
    <source>
        <strain evidence="4 5">2012CJ34-2</strain>
    </source>
</reference>
<gene>
    <name evidence="4" type="primary">glk</name>
    <name evidence="4" type="ORF">M3P05_08415</name>
</gene>
<dbReference type="NCBIfam" id="TIGR00749">
    <property type="entry name" value="glk"/>
    <property type="match status" value="1"/>
</dbReference>
<dbReference type="Pfam" id="PF02685">
    <property type="entry name" value="Glucokinase"/>
    <property type="match status" value="1"/>
</dbReference>
<dbReference type="PANTHER" id="PTHR47690">
    <property type="entry name" value="GLUCOKINASE"/>
    <property type="match status" value="1"/>
</dbReference>
<dbReference type="InterPro" id="IPR043129">
    <property type="entry name" value="ATPase_NBD"/>
</dbReference>
<keyword evidence="1 4" id="KW-0808">Transferase</keyword>
<name>A0ABT0PF05_9GAMM</name>
<dbReference type="EC" id="2.7.1.2" evidence="4"/>
<dbReference type="Proteomes" id="UP001203338">
    <property type="component" value="Unassembled WGS sequence"/>
</dbReference>
<keyword evidence="5" id="KW-1185">Reference proteome</keyword>